<keyword evidence="2" id="KW-0472">Membrane</keyword>
<dbReference type="EMBL" id="VDFW01000002">
    <property type="protein sequence ID" value="TNC29239.1"/>
    <property type="molecule type" value="Genomic_DNA"/>
</dbReference>
<comment type="subcellular location">
    <subcellularLocation>
        <location evidence="1">Membrane</location>
    </subcellularLocation>
</comment>
<evidence type="ECO:0000313" key="3">
    <source>
        <dbReference type="EMBL" id="TNC29239.1"/>
    </source>
</evidence>
<gene>
    <name evidence="3" type="ORF">FG385_02280</name>
</gene>
<reference evidence="3 4" key="1">
    <citation type="submission" date="2019-06" db="EMBL/GenBank/DDBJ databases">
        <title>Amycolatopsis alkalitolerans sp. nov., isolated from Gastrodia elata Blume.</title>
        <authorList>
            <person name="Narsing Rao M.P."/>
            <person name="Li W.J."/>
        </authorList>
    </citation>
    <scope>NUCLEOTIDE SEQUENCE [LARGE SCALE GENOMIC DNA]</scope>
    <source>
        <strain evidence="3 4">SYSUP0005</strain>
    </source>
</reference>
<sequence>MAVVVLMAGFAVFAALRVGSLHGGNRALADTAATTQVSDQVGAGIKAIFSYDYDNLGRTERAAASVLVGDAVGQYQSGYAAAEQQAVDQKLVRTTTISSIAVSQLNGDTAQLLIFVDQQTLATTSNQQSSASAALSVSARKIDGTWKISNLTAL</sequence>
<accession>A0A5C4MAI6</accession>
<dbReference type="PANTHER" id="PTHR37042">
    <property type="entry name" value="OUTER MEMBRANE PROTEIN RV1973"/>
    <property type="match status" value="1"/>
</dbReference>
<name>A0A5C4MAI6_9PSEU</name>
<organism evidence="3 4">
    <name type="scientific">Amycolatopsis alkalitolerans</name>
    <dbReference type="NCBI Taxonomy" id="2547244"/>
    <lineage>
        <taxon>Bacteria</taxon>
        <taxon>Bacillati</taxon>
        <taxon>Actinomycetota</taxon>
        <taxon>Actinomycetes</taxon>
        <taxon>Pseudonocardiales</taxon>
        <taxon>Pseudonocardiaceae</taxon>
        <taxon>Amycolatopsis</taxon>
    </lineage>
</organism>
<dbReference type="AlphaFoldDB" id="A0A5C4MAI6"/>
<dbReference type="Proteomes" id="UP000305546">
    <property type="component" value="Unassembled WGS sequence"/>
</dbReference>
<dbReference type="PANTHER" id="PTHR37042:SF4">
    <property type="entry name" value="OUTER MEMBRANE PROTEIN RV1973"/>
    <property type="match status" value="1"/>
</dbReference>
<keyword evidence="4" id="KW-1185">Reference proteome</keyword>
<proteinExistence type="predicted"/>
<evidence type="ECO:0000256" key="1">
    <source>
        <dbReference type="ARBA" id="ARBA00004370"/>
    </source>
</evidence>
<dbReference type="GO" id="GO:0016020">
    <property type="term" value="C:membrane"/>
    <property type="evidence" value="ECO:0007669"/>
    <property type="project" value="UniProtKB-SubCell"/>
</dbReference>
<dbReference type="OrthoDB" id="5192320at2"/>
<evidence type="ECO:0000313" key="4">
    <source>
        <dbReference type="Proteomes" id="UP000305546"/>
    </source>
</evidence>
<evidence type="ECO:0008006" key="5">
    <source>
        <dbReference type="Google" id="ProtNLM"/>
    </source>
</evidence>
<protein>
    <recommendedName>
        <fullName evidence="5">Mce-associated membrane protein</fullName>
    </recommendedName>
</protein>
<evidence type="ECO:0000256" key="2">
    <source>
        <dbReference type="ARBA" id="ARBA00023136"/>
    </source>
</evidence>
<comment type="caution">
    <text evidence="3">The sequence shown here is derived from an EMBL/GenBank/DDBJ whole genome shotgun (WGS) entry which is preliminary data.</text>
</comment>